<protein>
    <submittedName>
        <fullName evidence="1">Uncharacterized protein</fullName>
    </submittedName>
</protein>
<keyword evidence="2" id="KW-1185">Reference proteome</keyword>
<evidence type="ECO:0000313" key="2">
    <source>
        <dbReference type="Proteomes" id="UP000472276"/>
    </source>
</evidence>
<reference evidence="1" key="2">
    <citation type="submission" date="2025-08" db="UniProtKB">
        <authorList>
            <consortium name="Ensembl"/>
        </authorList>
    </citation>
    <scope>IDENTIFICATION</scope>
</reference>
<dbReference type="Ensembl" id="ENSOABT00000079530.1">
    <property type="protein sequence ID" value="ENSOABP00000067654.1"/>
    <property type="gene ID" value="ENSOABG00000034034.1"/>
</dbReference>
<sequence length="252" mass="28312">MRKSNYFLSNMSPSTHVFLMRNITHHYNTVTNKKLLERQLRHGRLGKINISLSALGQAVVAPQVCNKPRETTETVLNPAPSMSGDTEPQVRVDNKKANRRSTDATFPDLCGPPCEALTKPENILASRSSWCFVTHPGQQQLLNYVLDISRPKDELIVETSSGCITRADFWTLGLNKQMESTIGNGCFELITKIVQSKGISIYIENLYVTRTWLAPYGCDPLQSFPTDAQRMDIIVLPLWTPGHFQLCVSLVF</sequence>
<name>A0AAZ1XJ42_OREAU</name>
<dbReference type="AlphaFoldDB" id="A0AAZ1XJ42"/>
<dbReference type="Proteomes" id="UP000472276">
    <property type="component" value="Unassembled WGS sequence"/>
</dbReference>
<reference evidence="1" key="3">
    <citation type="submission" date="2025-09" db="UniProtKB">
        <authorList>
            <consortium name="Ensembl"/>
        </authorList>
    </citation>
    <scope>IDENTIFICATION</scope>
</reference>
<reference evidence="2" key="1">
    <citation type="submission" date="2020-03" db="EMBL/GenBank/DDBJ databases">
        <title>Evolution of repeat sequences and sex chromosomes of tilapia species revealed by chromosome-level genomes.</title>
        <authorList>
            <person name="Xu L."/>
            <person name="Tao W."/>
            <person name="Wang D."/>
            <person name="Zhou Q."/>
        </authorList>
    </citation>
    <scope>NUCLEOTIDE SEQUENCE [LARGE SCALE GENOMIC DNA]</scope>
    <source>
        <strain evidence="2">Israel</strain>
    </source>
</reference>
<accession>A0AAZ1XJ42</accession>
<organism evidence="1 2">
    <name type="scientific">Oreochromis aureus</name>
    <name type="common">Israeli tilapia</name>
    <name type="synonym">Chromis aureus</name>
    <dbReference type="NCBI Taxonomy" id="47969"/>
    <lineage>
        <taxon>Eukaryota</taxon>
        <taxon>Metazoa</taxon>
        <taxon>Chordata</taxon>
        <taxon>Craniata</taxon>
        <taxon>Vertebrata</taxon>
        <taxon>Euteleostomi</taxon>
        <taxon>Actinopterygii</taxon>
        <taxon>Neopterygii</taxon>
        <taxon>Teleostei</taxon>
        <taxon>Neoteleostei</taxon>
        <taxon>Acanthomorphata</taxon>
        <taxon>Ovalentaria</taxon>
        <taxon>Cichlomorphae</taxon>
        <taxon>Cichliformes</taxon>
        <taxon>Cichlidae</taxon>
        <taxon>African cichlids</taxon>
        <taxon>Pseudocrenilabrinae</taxon>
        <taxon>Oreochromini</taxon>
        <taxon>Oreochromis</taxon>
    </lineage>
</organism>
<evidence type="ECO:0000313" key="1">
    <source>
        <dbReference type="Ensembl" id="ENSOABP00000067654.1"/>
    </source>
</evidence>
<proteinExistence type="predicted"/>